<dbReference type="InterPro" id="IPR012902">
    <property type="entry name" value="N_methyl_site"/>
</dbReference>
<evidence type="ECO:0000259" key="2">
    <source>
        <dbReference type="Pfam" id="PF22150"/>
    </source>
</evidence>
<keyword evidence="1" id="KW-0472">Membrane</keyword>
<comment type="caution">
    <text evidence="3">The sequence shown here is derived from an EMBL/GenBank/DDBJ whole genome shotgun (WGS) entry which is preliminary data.</text>
</comment>
<dbReference type="EMBL" id="JBGCUO010000003">
    <property type="protein sequence ID" value="MEY1663105.1"/>
    <property type="molecule type" value="Genomic_DNA"/>
</dbReference>
<organism evidence="3 4">
    <name type="scientific">Isoalcanivorax beigongshangi</name>
    <dbReference type="NCBI Taxonomy" id="3238810"/>
    <lineage>
        <taxon>Bacteria</taxon>
        <taxon>Pseudomonadati</taxon>
        <taxon>Pseudomonadota</taxon>
        <taxon>Gammaproteobacteria</taxon>
        <taxon>Oceanospirillales</taxon>
        <taxon>Alcanivoracaceae</taxon>
        <taxon>Isoalcanivorax</taxon>
    </lineage>
</organism>
<name>A0ABV4AN36_9GAMM</name>
<keyword evidence="1" id="KW-0812">Transmembrane</keyword>
<evidence type="ECO:0000313" key="4">
    <source>
        <dbReference type="Proteomes" id="UP001562065"/>
    </source>
</evidence>
<proteinExistence type="predicted"/>
<dbReference type="NCBIfam" id="TIGR02532">
    <property type="entry name" value="IV_pilin_GFxxxE"/>
    <property type="match status" value="1"/>
</dbReference>
<dbReference type="Pfam" id="PF07963">
    <property type="entry name" value="N_methyl"/>
    <property type="match status" value="1"/>
</dbReference>
<keyword evidence="1" id="KW-1133">Transmembrane helix</keyword>
<dbReference type="RefSeq" id="WP_369456378.1">
    <property type="nucleotide sequence ID" value="NZ_JBGCUO010000003.1"/>
</dbReference>
<evidence type="ECO:0000256" key="1">
    <source>
        <dbReference type="SAM" id="Phobius"/>
    </source>
</evidence>
<dbReference type="InterPro" id="IPR013362">
    <property type="entry name" value="Pilus_4_PilV"/>
</dbReference>
<feature type="domain" description="Type IV pilin Tt1218-like" evidence="2">
    <location>
        <begin position="39"/>
        <end position="111"/>
    </location>
</feature>
<evidence type="ECO:0000313" key="3">
    <source>
        <dbReference type="EMBL" id="MEY1663105.1"/>
    </source>
</evidence>
<dbReference type="Pfam" id="PF22150">
    <property type="entry name" value="Tt1218-like"/>
    <property type="match status" value="1"/>
</dbReference>
<dbReference type="Proteomes" id="UP001562065">
    <property type="component" value="Unassembled WGS sequence"/>
</dbReference>
<feature type="transmembrane region" description="Helical" evidence="1">
    <location>
        <begin position="20"/>
        <end position="39"/>
    </location>
</feature>
<reference evidence="3 4" key="1">
    <citation type="submission" date="2024-07" db="EMBL/GenBank/DDBJ databases">
        <authorList>
            <person name="Ren Q."/>
        </authorList>
    </citation>
    <scope>NUCLEOTIDE SEQUENCE [LARGE SCALE GENOMIC DNA]</scope>
    <source>
        <strain evidence="3 4">REN37</strain>
    </source>
</reference>
<keyword evidence="4" id="KW-1185">Reference proteome</keyword>
<dbReference type="InterPro" id="IPR054402">
    <property type="entry name" value="Tt1218-like_dom"/>
</dbReference>
<protein>
    <submittedName>
        <fullName evidence="3">Type IV pilus modification protein PilV</fullName>
    </submittedName>
</protein>
<accession>A0ABV4AN36</accession>
<dbReference type="NCBIfam" id="TIGR02523">
    <property type="entry name" value="type_IV_pilV"/>
    <property type="match status" value="1"/>
</dbReference>
<sequence length="175" mass="18835">MKKRPAPECFPRLQQGAGLIEVLVALMVLAIGILGYAGMQLAAMKSAEVAHERSLATGLAQDVLERMQANPRANHLANGLWPDEGVDPGSFSEWNRCTAQSCNPDQMARWEADSARWLAGQLLPEGRVVVRECLYATGLTCVVVSWKGQAADDCLTNSGIKATLDAACLVLEVAR</sequence>
<gene>
    <name evidence="3" type="primary">pilV</name>
    <name evidence="3" type="ORF">AB5I84_13160</name>
</gene>